<evidence type="ECO:0000259" key="2">
    <source>
        <dbReference type="PROSITE" id="PS50908"/>
    </source>
</evidence>
<feature type="coiled-coil region" evidence="1">
    <location>
        <begin position="118"/>
        <end position="147"/>
    </location>
</feature>
<dbReference type="OrthoDB" id="277175at2759"/>
<dbReference type="AlphaFoldDB" id="A0A3S3NRB4"/>
<dbReference type="InterPro" id="IPR006575">
    <property type="entry name" value="RWD_dom"/>
</dbReference>
<dbReference type="EMBL" id="NCKU01002793">
    <property type="protein sequence ID" value="RWS08775.1"/>
    <property type="molecule type" value="Genomic_DNA"/>
</dbReference>
<organism evidence="3 6">
    <name type="scientific">Dinothrombium tinctorium</name>
    <dbReference type="NCBI Taxonomy" id="1965070"/>
    <lineage>
        <taxon>Eukaryota</taxon>
        <taxon>Metazoa</taxon>
        <taxon>Ecdysozoa</taxon>
        <taxon>Arthropoda</taxon>
        <taxon>Chelicerata</taxon>
        <taxon>Arachnida</taxon>
        <taxon>Acari</taxon>
        <taxon>Acariformes</taxon>
        <taxon>Trombidiformes</taxon>
        <taxon>Prostigmata</taxon>
        <taxon>Anystina</taxon>
        <taxon>Parasitengona</taxon>
        <taxon>Trombidioidea</taxon>
        <taxon>Trombidiidae</taxon>
        <taxon>Dinothrombium</taxon>
    </lineage>
</organism>
<dbReference type="Proteomes" id="UP000285301">
    <property type="component" value="Unassembled WGS sequence"/>
</dbReference>
<dbReference type="CDD" id="cd23816">
    <property type="entry name" value="RWD_RWDD1"/>
    <property type="match status" value="1"/>
</dbReference>
<sequence>MSAELCLEEQINEIEALESIYCNEITVISKSTPIKFSINVNGDNSTDSELELQLTFTFTRNYPEEAPEIEVSLAGDNFDENDEQQLLELLNNEANNNLGMVMVFTLVSVATEWLNTKRDQQKVEKQREVERRKREEEEAEMKKFEGTRVTVESFLAWKRKFELEMAQINQKQSIDLCNKKLTGKELFEKDKTLNESDLAFIGEGEEFAAFEGQVVDVDESLFQDLDDLDINDVNDS</sequence>
<dbReference type="PANTHER" id="PTHR12292">
    <property type="entry name" value="RWD DOMAIN-CONTAINING PROTEIN"/>
    <property type="match status" value="1"/>
</dbReference>
<accession>A0A3S3NRB4</accession>
<dbReference type="FunFam" id="3.10.110.10:FF:000075">
    <property type="entry name" value="RWD domain-containing protein (Gir2)"/>
    <property type="match status" value="1"/>
</dbReference>
<dbReference type="EMBL" id="NCKU01005009">
    <property type="protein sequence ID" value="RWS05130.1"/>
    <property type="molecule type" value="Genomic_DNA"/>
</dbReference>
<reference evidence="3" key="2">
    <citation type="submission" date="2018-11" db="EMBL/GenBank/DDBJ databases">
        <title>Trombidioid mite genomics.</title>
        <authorList>
            <person name="Dong X."/>
        </authorList>
    </citation>
    <scope>NUCLEOTIDE SEQUENCE</scope>
    <source>
        <strain evidence="3">UoL-WK</strain>
    </source>
</reference>
<dbReference type="InterPro" id="IPR032378">
    <property type="entry name" value="ZC3H15/TMA46_C"/>
</dbReference>
<dbReference type="PROSITE" id="PS50908">
    <property type="entry name" value="RWD"/>
    <property type="match status" value="1"/>
</dbReference>
<evidence type="ECO:0000256" key="1">
    <source>
        <dbReference type="SAM" id="Coils"/>
    </source>
</evidence>
<evidence type="ECO:0000313" key="3">
    <source>
        <dbReference type="EMBL" id="RWS04547.1"/>
    </source>
</evidence>
<dbReference type="Pfam" id="PF05773">
    <property type="entry name" value="RWD"/>
    <property type="match status" value="1"/>
</dbReference>
<dbReference type="SMART" id="SM00591">
    <property type="entry name" value="RWD"/>
    <property type="match status" value="1"/>
</dbReference>
<dbReference type="InterPro" id="IPR040213">
    <property type="entry name" value="GIR2-like"/>
</dbReference>
<dbReference type="EMBL" id="NCKU01005457">
    <property type="protein sequence ID" value="RWS04547.1"/>
    <property type="molecule type" value="Genomic_DNA"/>
</dbReference>
<name>A0A3S3NRB4_9ACAR</name>
<dbReference type="Gene3D" id="3.10.110.10">
    <property type="entry name" value="Ubiquitin Conjugating Enzyme"/>
    <property type="match status" value="1"/>
</dbReference>
<evidence type="ECO:0000313" key="6">
    <source>
        <dbReference type="Proteomes" id="UP000285301"/>
    </source>
</evidence>
<keyword evidence="1" id="KW-0175">Coiled coil</keyword>
<protein>
    <submittedName>
        <fullName evidence="3">RWD domain-containing protein 1-like protein</fullName>
    </submittedName>
</protein>
<evidence type="ECO:0000313" key="4">
    <source>
        <dbReference type="EMBL" id="RWS05130.1"/>
    </source>
</evidence>
<comment type="caution">
    <text evidence="3">The sequence shown here is derived from an EMBL/GenBank/DDBJ whole genome shotgun (WGS) entry which is preliminary data.</text>
</comment>
<dbReference type="Pfam" id="PF16543">
    <property type="entry name" value="DFRP_C"/>
    <property type="match status" value="1"/>
</dbReference>
<evidence type="ECO:0000313" key="5">
    <source>
        <dbReference type="EMBL" id="RWS08775.1"/>
    </source>
</evidence>
<proteinExistence type="predicted"/>
<reference evidence="3 6" key="1">
    <citation type="journal article" date="2018" name="Gigascience">
        <title>Genomes of trombidid mites reveal novel predicted allergens and laterally-transferred genes associated with secondary metabolism.</title>
        <authorList>
            <person name="Dong X."/>
            <person name="Chaisiri K."/>
            <person name="Xia D."/>
            <person name="Armstrong S.D."/>
            <person name="Fang Y."/>
            <person name="Donnelly M.J."/>
            <person name="Kadowaki T."/>
            <person name="McGarry J.W."/>
            <person name="Darby A.C."/>
            <person name="Makepeace B.L."/>
        </authorList>
    </citation>
    <scope>NUCLEOTIDE SEQUENCE [LARGE SCALE GENOMIC DNA]</scope>
    <source>
        <strain evidence="3">UoL-WK</strain>
    </source>
</reference>
<keyword evidence="6" id="KW-1185">Reference proteome</keyword>
<dbReference type="SUPFAM" id="SSF54495">
    <property type="entry name" value="UBC-like"/>
    <property type="match status" value="1"/>
</dbReference>
<gene>
    <name evidence="5" type="ORF">B4U79_02961</name>
    <name evidence="3" type="ORF">B4U79_07149</name>
    <name evidence="4" type="ORF">B4U79_14510</name>
</gene>
<dbReference type="InterPro" id="IPR016135">
    <property type="entry name" value="UBQ-conjugating_enzyme/RWD"/>
</dbReference>
<dbReference type="STRING" id="1965070.A0A3S3NRB4"/>
<feature type="domain" description="RWD" evidence="2">
    <location>
        <begin position="12"/>
        <end position="117"/>
    </location>
</feature>